<protein>
    <recommendedName>
        <fullName evidence="3">RHS repeat protein</fullName>
    </recommendedName>
</protein>
<evidence type="ECO:0000313" key="1">
    <source>
        <dbReference type="EMBL" id="HAT7594042.1"/>
    </source>
</evidence>
<dbReference type="InterPro" id="IPR006530">
    <property type="entry name" value="YD"/>
</dbReference>
<accession>A0AA38DRU8</accession>
<dbReference type="EMBL" id="DACUGV010000006">
    <property type="protein sequence ID" value="HAT7594042.1"/>
    <property type="molecule type" value="Genomic_DNA"/>
</dbReference>
<comment type="caution">
    <text evidence="1">The sequence shown here is derived from an EMBL/GenBank/DDBJ whole genome shotgun (WGS) entry which is preliminary data.</text>
</comment>
<dbReference type="Proteomes" id="UP000867745">
    <property type="component" value="Unassembled WGS sequence"/>
</dbReference>
<gene>
    <name evidence="1" type="ORF">JAW44_003830</name>
</gene>
<evidence type="ECO:0008006" key="3">
    <source>
        <dbReference type="Google" id="ProtNLM"/>
    </source>
</evidence>
<dbReference type="NCBIfam" id="TIGR01643">
    <property type="entry name" value="YD_repeat_2x"/>
    <property type="match status" value="1"/>
</dbReference>
<dbReference type="AlphaFoldDB" id="A0AA38DRU8"/>
<evidence type="ECO:0000313" key="2">
    <source>
        <dbReference type="Proteomes" id="UP000867745"/>
    </source>
</evidence>
<proteinExistence type="predicted"/>
<dbReference type="Gene3D" id="2.180.10.10">
    <property type="entry name" value="RHS repeat-associated core"/>
    <property type="match status" value="1"/>
</dbReference>
<name>A0AA38DRU8_9ENTR</name>
<reference evidence="1" key="2">
    <citation type="submission" date="2020-11" db="EMBL/GenBank/DDBJ databases">
        <authorList>
            <consortium name="NCBI Pathogen Detection Project"/>
        </authorList>
    </citation>
    <scope>NUCLEOTIDE SEQUENCE</scope>
    <source>
        <strain evidence="1">RS189</strain>
    </source>
</reference>
<reference evidence="1" key="1">
    <citation type="journal article" date="2018" name="Genome Biol.">
        <title>SKESA: strategic k-mer extension for scrupulous assemblies.</title>
        <authorList>
            <person name="Souvorov A."/>
            <person name="Agarwala R."/>
            <person name="Lipman D.J."/>
        </authorList>
    </citation>
    <scope>NUCLEOTIDE SEQUENCE</scope>
    <source>
        <strain evidence="1">RS189</strain>
    </source>
</reference>
<organism evidence="1 2">
    <name type="scientific">Citrobacter werkmanii</name>
    <dbReference type="NCBI Taxonomy" id="67827"/>
    <lineage>
        <taxon>Bacteria</taxon>
        <taxon>Pseudomonadati</taxon>
        <taxon>Pseudomonadota</taxon>
        <taxon>Gammaproteobacteria</taxon>
        <taxon>Enterobacterales</taxon>
        <taxon>Enterobacteriaceae</taxon>
        <taxon>Citrobacter</taxon>
        <taxon>Citrobacter freundii complex</taxon>
    </lineage>
</organism>
<sequence length="161" mass="18312">MLGTYPLDAAGRRTATHCPDNHIIREYYDGGDRLLQRQVRQRREEAEQIISTTGFRYDAEFHLISACTPDSRVEFEYDADGQVIAETINGRRLEHRYDPLSGRPVAWQLDDVAVQFTHGVMGRMTHWQINDHPPLQFSHDALGRVIKPGCSTTMNTAACGR</sequence>